<evidence type="ECO:0000313" key="2">
    <source>
        <dbReference type="Proteomes" id="UP000053232"/>
    </source>
</evidence>
<accession>A0A073HXB9</accession>
<organism evidence="1 2">
    <name type="scientific">Oxytricha trifallax</name>
    <dbReference type="NCBI Taxonomy" id="1172189"/>
    <lineage>
        <taxon>Eukaryota</taxon>
        <taxon>Sar</taxon>
        <taxon>Alveolata</taxon>
        <taxon>Ciliophora</taxon>
        <taxon>Intramacronucleata</taxon>
        <taxon>Spirotrichea</taxon>
        <taxon>Stichotrichia</taxon>
        <taxon>Sporadotrichida</taxon>
        <taxon>Oxytrichidae</taxon>
        <taxon>Oxytrichinae</taxon>
        <taxon>Oxytricha</taxon>
    </lineage>
</organism>
<evidence type="ECO:0000313" key="1">
    <source>
        <dbReference type="EMBL" id="KEJ82658.1"/>
    </source>
</evidence>
<sequence length="150" mass="18132">MLRRLIRKAKQWYNQPPQWVIRKNKLEPNNPFQEKKAEQNNAIRDMEQSLDRNDIKGFFYLVKKLTKNRKQAEQIKGIQLKGERMKLGEETERKIIEFYNNLYLDGMQDTGVNPKGKDQMMTCDIYMEAFCSEEEEQGMQLQQSYWTRWI</sequence>
<reference evidence="2" key="1">
    <citation type="journal article" date="2014" name="Cell">
        <title>The Architecture of a Scrambled Genome Reveals Massive Levels of Genomic Rearrangement during Development.</title>
        <authorList>
            <person name="Chen X."/>
            <person name="Bracht J.R."/>
            <person name="Goldman A.D."/>
            <person name="Dolzhenko E."/>
            <person name="Clay D.M."/>
            <person name="Swart E.C."/>
            <person name="Perlman D.H."/>
            <person name="Doak T.G."/>
            <person name="Stuart A."/>
            <person name="Amemiya C.T."/>
            <person name="Sebra R.P."/>
            <person name="Landweber L.F."/>
        </authorList>
    </citation>
    <scope>NUCLEOTIDE SEQUENCE [LARGE SCALE GENOMIC DNA]</scope>
    <source>
        <strain evidence="2">JRB310</strain>
    </source>
</reference>
<proteinExistence type="predicted"/>
<dbReference type="Proteomes" id="UP000053232">
    <property type="component" value="Unassembled WGS sequence"/>
</dbReference>
<comment type="caution">
    <text evidence="1">The sequence shown here is derived from an EMBL/GenBank/DDBJ whole genome shotgun (WGS) entry which is preliminary data.</text>
</comment>
<keyword evidence="2" id="KW-1185">Reference proteome</keyword>
<dbReference type="EMBL" id="ARYC01008249">
    <property type="protein sequence ID" value="KEJ82658.1"/>
    <property type="molecule type" value="Genomic_DNA"/>
</dbReference>
<gene>
    <name evidence="1" type="ORF">OXYTRIMIC_022</name>
</gene>
<protein>
    <submittedName>
        <fullName evidence="1">Uncharacterized protein</fullName>
    </submittedName>
</protein>
<name>A0A073HXB9_9SPIT</name>
<dbReference type="AlphaFoldDB" id="A0A073HXB9"/>